<proteinExistence type="predicted"/>
<name>A0A5K7NIY1_9CAUD</name>
<accession>A0A5K7NIY1</accession>
<keyword evidence="2" id="KW-1185">Reference proteome</keyword>
<dbReference type="RefSeq" id="YP_010755504.1">
    <property type="nucleotide sequence ID" value="NC_073471.1"/>
</dbReference>
<dbReference type="KEGG" id="vg:80020160"/>
<evidence type="ECO:0000313" key="1">
    <source>
        <dbReference type="EMBL" id="AZF88212.1"/>
    </source>
</evidence>
<sequence length="126" mass="14294">MIELEEPFLRLAAGGGKGITAEIVFSARITLERNKPEELSVSYEFAEGFDVEDFFNRIPVSSSELARVGLHHYFVDAFKLLGIKIENCAIIEPDKVQFLLSTDKFKIEPRFLSSDILKSNKQTLLR</sequence>
<dbReference type="Proteomes" id="UP000325457">
    <property type="component" value="Segment"/>
</dbReference>
<protein>
    <submittedName>
        <fullName evidence="1">Uncharacterized protein</fullName>
    </submittedName>
</protein>
<dbReference type="EMBL" id="MK061416">
    <property type="protein sequence ID" value="AZF88212.1"/>
    <property type="molecule type" value="Genomic_DNA"/>
</dbReference>
<dbReference type="GeneID" id="80020160"/>
<organism evidence="1 2">
    <name type="scientific">Rothia phage Spartoi</name>
    <dbReference type="NCBI Taxonomy" id="2483661"/>
    <lineage>
        <taxon>Viruses</taxon>
        <taxon>Duplodnaviria</taxon>
        <taxon>Heunggongvirae</taxon>
        <taxon>Uroviricota</taxon>
        <taxon>Caudoviricetes</taxon>
        <taxon>Spartoivirus</taxon>
        <taxon>Spartoivirus spartoi</taxon>
    </lineage>
</organism>
<gene>
    <name evidence="1" type="primary">28</name>
    <name evidence="1" type="ORF">SEA_SPARTOI_28</name>
</gene>
<evidence type="ECO:0000313" key="2">
    <source>
        <dbReference type="Proteomes" id="UP000325457"/>
    </source>
</evidence>
<reference evidence="1 2" key="1">
    <citation type="submission" date="2018-10" db="EMBL/GenBank/DDBJ databases">
        <authorList>
            <person name="Smith K."/>
            <person name="Ring A."/>
            <person name="Cross T."/>
            <person name="Beshay M."/>
            <person name="Miah F."/>
            <person name="Nowoslaski J."/>
            <person name="Mia S."/>
            <person name="Micha L."/>
            <person name="Baxter C."/>
            <person name="Ahmad Z."/>
            <person name="Sunnen C.N."/>
            <person name="Janetopoulos C."/>
            <person name="Garlena R.A."/>
            <person name="Russell D.A."/>
            <person name="Pope W.H."/>
            <person name="Jacobs-Sera D."/>
            <person name="Hatfull G.F."/>
        </authorList>
    </citation>
    <scope>NUCLEOTIDE SEQUENCE [LARGE SCALE GENOMIC DNA]</scope>
</reference>